<dbReference type="EMBL" id="KL647405">
    <property type="protein sequence ID" value="KEY74970.1"/>
    <property type="molecule type" value="Genomic_DNA"/>
</dbReference>
<sequence length="125" mass="14292">MRTFFTYTFIFFCFAAFSLLYFNTNQLPIMASRKVWYKMQTFTYPRLTIRLQSIAYTFEGPDEYGKFNGTVESIVKEDTGAQFWKSNRALPPTSYPPPLTEGAISKLKELEGVIVKDIIEGGDAA</sequence>
<keyword evidence="3" id="KW-1185">Reference proteome</keyword>
<keyword evidence="1" id="KW-0472">Membrane</keyword>
<dbReference type="HOGENOM" id="CLU_162868_0_0_1"/>
<protein>
    <submittedName>
        <fullName evidence="2">Uncharacterized protein</fullName>
    </submittedName>
</protein>
<reference evidence="2 3" key="1">
    <citation type="journal article" date="2014" name="BMC Genomics">
        <title>Comparative genome sequencing reveals chemotype-specific gene clusters in the toxigenic black mold Stachybotrys.</title>
        <authorList>
            <person name="Semeiks J."/>
            <person name="Borek D."/>
            <person name="Otwinowski Z."/>
            <person name="Grishin N.V."/>
        </authorList>
    </citation>
    <scope>NUCLEOTIDE SEQUENCE [LARGE SCALE GENOMIC DNA]</scope>
    <source>
        <strain evidence="3">CBS 109288 / IBT 7711</strain>
    </source>
</reference>
<dbReference type="AlphaFoldDB" id="A0A084BBP1"/>
<organism evidence="2 3">
    <name type="scientific">Stachybotrys chartarum (strain CBS 109288 / IBT 7711)</name>
    <name type="common">Toxic black mold</name>
    <name type="synonym">Stilbospora chartarum</name>
    <dbReference type="NCBI Taxonomy" id="1280523"/>
    <lineage>
        <taxon>Eukaryota</taxon>
        <taxon>Fungi</taxon>
        <taxon>Dikarya</taxon>
        <taxon>Ascomycota</taxon>
        <taxon>Pezizomycotina</taxon>
        <taxon>Sordariomycetes</taxon>
        <taxon>Hypocreomycetidae</taxon>
        <taxon>Hypocreales</taxon>
        <taxon>Stachybotryaceae</taxon>
        <taxon>Stachybotrys</taxon>
    </lineage>
</organism>
<dbReference type="Proteomes" id="UP000028045">
    <property type="component" value="Unassembled WGS sequence"/>
</dbReference>
<keyword evidence="1" id="KW-1133">Transmembrane helix</keyword>
<feature type="transmembrane region" description="Helical" evidence="1">
    <location>
        <begin position="6"/>
        <end position="24"/>
    </location>
</feature>
<evidence type="ECO:0000313" key="3">
    <source>
        <dbReference type="Proteomes" id="UP000028045"/>
    </source>
</evidence>
<dbReference type="OrthoDB" id="3434980at2759"/>
<accession>A0A084BBP1</accession>
<keyword evidence="1" id="KW-0812">Transmembrane</keyword>
<evidence type="ECO:0000256" key="1">
    <source>
        <dbReference type="SAM" id="Phobius"/>
    </source>
</evidence>
<proteinExistence type="predicted"/>
<evidence type="ECO:0000313" key="2">
    <source>
        <dbReference type="EMBL" id="KEY74970.1"/>
    </source>
</evidence>
<name>A0A084BBP1_STACB</name>
<gene>
    <name evidence="2" type="ORF">S7711_10444</name>
</gene>